<evidence type="ECO:0000313" key="3">
    <source>
        <dbReference type="Proteomes" id="UP000005631"/>
    </source>
</evidence>
<keyword evidence="1" id="KW-0732">Signal</keyword>
<feature type="chain" id="PRO_5003515435" description="DUF5017 domain-containing protein" evidence="1">
    <location>
        <begin position="20"/>
        <end position="191"/>
    </location>
</feature>
<name>G8QZY9_OWEHD</name>
<dbReference type="EMBL" id="CP003156">
    <property type="protein sequence ID" value="AEV32629.1"/>
    <property type="molecule type" value="Genomic_DNA"/>
</dbReference>
<evidence type="ECO:0000256" key="1">
    <source>
        <dbReference type="SAM" id="SignalP"/>
    </source>
</evidence>
<protein>
    <recommendedName>
        <fullName evidence="4">DUF5017 domain-containing protein</fullName>
    </recommendedName>
</protein>
<accession>G8QZY9</accession>
<proteinExistence type="predicted"/>
<reference evidence="2 3" key="1">
    <citation type="journal article" date="2012" name="Stand. Genomic Sci.">
        <title>Genome sequence of the orange-pigmented seawater bacterium Owenweeksia hongkongensis type strain (UST20020801(T)).</title>
        <authorList>
            <person name="Riedel T."/>
            <person name="Held B."/>
            <person name="Nolan M."/>
            <person name="Lucas S."/>
            <person name="Lapidus A."/>
            <person name="Tice H."/>
            <person name="Del Rio T.G."/>
            <person name="Cheng J.F."/>
            <person name="Han C."/>
            <person name="Tapia R."/>
            <person name="Goodwin L.A."/>
            <person name="Pitluck S."/>
            <person name="Liolios K."/>
            <person name="Mavromatis K."/>
            <person name="Pagani I."/>
            <person name="Ivanova N."/>
            <person name="Mikhailova N."/>
            <person name="Pati A."/>
            <person name="Chen A."/>
            <person name="Palaniappan K."/>
            <person name="Rohde M."/>
            <person name="Tindall B.J."/>
            <person name="Detter J.C."/>
            <person name="Goker M."/>
            <person name="Woyke T."/>
            <person name="Bristow J."/>
            <person name="Eisen J.A."/>
            <person name="Markowitz V."/>
            <person name="Hugenholtz P."/>
            <person name="Klenk H.P."/>
            <person name="Kyrpides N.C."/>
        </authorList>
    </citation>
    <scope>NUCLEOTIDE SEQUENCE</scope>
    <source>
        <strain evidence="3">DSM 17368 / JCM 12287 / NRRL B-23963</strain>
    </source>
</reference>
<evidence type="ECO:0000313" key="2">
    <source>
        <dbReference type="EMBL" id="AEV32629.1"/>
    </source>
</evidence>
<dbReference type="KEGG" id="oho:Oweho_1641"/>
<keyword evidence="3" id="KW-1185">Reference proteome</keyword>
<dbReference type="Proteomes" id="UP000005631">
    <property type="component" value="Chromosome"/>
</dbReference>
<dbReference type="RefSeq" id="WP_014201985.1">
    <property type="nucleotide sequence ID" value="NC_016599.1"/>
</dbReference>
<dbReference type="AlphaFoldDB" id="G8QZY9"/>
<gene>
    <name evidence="2" type="ordered locus">Oweho_1641</name>
</gene>
<sequence length="191" mass="21940">MKRLLFTLKLLAVLLVVDACFKCKGDPLPYSDFKELQINYWGSWNNEIPIGEEFNFVVYPAEIIYMVSNNTGLNLISSAWAREECPQDGHRGFKYGIDSVRVISSANWDVDHFAGSSLNEFVYLEQWWDKALDDTVLLSEVSEIPILQHAGMAFQIRTFPTEDLKHVFHLTYYKSNGETVEGFTDTITWVP</sequence>
<feature type="signal peptide" evidence="1">
    <location>
        <begin position="1"/>
        <end position="19"/>
    </location>
</feature>
<organism evidence="2 3">
    <name type="scientific">Owenweeksia hongkongensis (strain DSM 17368 / CIP 108786 / JCM 12287 / NRRL B-23963 / UST20020801)</name>
    <dbReference type="NCBI Taxonomy" id="926562"/>
    <lineage>
        <taxon>Bacteria</taxon>
        <taxon>Pseudomonadati</taxon>
        <taxon>Bacteroidota</taxon>
        <taxon>Flavobacteriia</taxon>
        <taxon>Flavobacteriales</taxon>
        <taxon>Owenweeksiaceae</taxon>
        <taxon>Owenweeksia</taxon>
    </lineage>
</organism>
<dbReference type="STRING" id="926562.Oweho_1641"/>
<dbReference type="HOGENOM" id="CLU_1420217_0_0_10"/>
<evidence type="ECO:0008006" key="4">
    <source>
        <dbReference type="Google" id="ProtNLM"/>
    </source>
</evidence>